<dbReference type="EMBL" id="WTXG01000010">
    <property type="protein sequence ID" value="KAI0302905.1"/>
    <property type="molecule type" value="Genomic_DNA"/>
</dbReference>
<evidence type="ECO:0000313" key="3">
    <source>
        <dbReference type="EMBL" id="KAI0302905.1"/>
    </source>
</evidence>
<feature type="signal peptide" evidence="2">
    <location>
        <begin position="1"/>
        <end position="21"/>
    </location>
</feature>
<accession>A0AAD4M7V1</accession>
<evidence type="ECO:0000256" key="1">
    <source>
        <dbReference type="SAM" id="MobiDB-lite"/>
    </source>
</evidence>
<name>A0AAD4M7V1_9AGAM</name>
<dbReference type="Proteomes" id="UP001203297">
    <property type="component" value="Unassembled WGS sequence"/>
</dbReference>
<feature type="chain" id="PRO_5042157718" evidence="2">
    <location>
        <begin position="22"/>
        <end position="147"/>
    </location>
</feature>
<evidence type="ECO:0000256" key="2">
    <source>
        <dbReference type="SAM" id="SignalP"/>
    </source>
</evidence>
<evidence type="ECO:0000313" key="4">
    <source>
        <dbReference type="Proteomes" id="UP001203297"/>
    </source>
</evidence>
<protein>
    <submittedName>
        <fullName evidence="3">Uncharacterized protein</fullName>
    </submittedName>
</protein>
<proteinExistence type="predicted"/>
<sequence length="147" mass="15922">MAALFRFVLVVKFLMLAPDTGREEPSPVHPFMIHSEIEGRPAVTAAIRPFPSKKKYRNLGDESTTPKGGGTQAVLLEAPRPFRAPFPVEGMGEGDPPRDPSEPKWVNLGLSVRIWGDVGGSNVQKVKALDNVVKGPSPNYTFGPVTC</sequence>
<keyword evidence="2" id="KW-0732">Signal</keyword>
<organism evidence="3 4">
    <name type="scientific">Multifurca ochricompacta</name>
    <dbReference type="NCBI Taxonomy" id="376703"/>
    <lineage>
        <taxon>Eukaryota</taxon>
        <taxon>Fungi</taxon>
        <taxon>Dikarya</taxon>
        <taxon>Basidiomycota</taxon>
        <taxon>Agaricomycotina</taxon>
        <taxon>Agaricomycetes</taxon>
        <taxon>Russulales</taxon>
        <taxon>Russulaceae</taxon>
        <taxon>Multifurca</taxon>
    </lineage>
</organism>
<gene>
    <name evidence="3" type="ORF">B0F90DRAFT_1667497</name>
</gene>
<keyword evidence="4" id="KW-1185">Reference proteome</keyword>
<comment type="caution">
    <text evidence="3">The sequence shown here is derived from an EMBL/GenBank/DDBJ whole genome shotgun (WGS) entry which is preliminary data.</text>
</comment>
<reference evidence="3" key="1">
    <citation type="journal article" date="2022" name="New Phytol.">
        <title>Evolutionary transition to the ectomycorrhizal habit in the genomes of a hyperdiverse lineage of mushroom-forming fungi.</title>
        <authorList>
            <person name="Looney B."/>
            <person name="Miyauchi S."/>
            <person name="Morin E."/>
            <person name="Drula E."/>
            <person name="Courty P.E."/>
            <person name="Kohler A."/>
            <person name="Kuo A."/>
            <person name="LaButti K."/>
            <person name="Pangilinan J."/>
            <person name="Lipzen A."/>
            <person name="Riley R."/>
            <person name="Andreopoulos W."/>
            <person name="He G."/>
            <person name="Johnson J."/>
            <person name="Nolan M."/>
            <person name="Tritt A."/>
            <person name="Barry K.W."/>
            <person name="Grigoriev I.V."/>
            <person name="Nagy L.G."/>
            <person name="Hibbett D."/>
            <person name="Henrissat B."/>
            <person name="Matheny P.B."/>
            <person name="Labbe J."/>
            <person name="Martin F.M."/>
        </authorList>
    </citation>
    <scope>NUCLEOTIDE SEQUENCE</scope>
    <source>
        <strain evidence="3">BPL690</strain>
    </source>
</reference>
<dbReference type="AlphaFoldDB" id="A0AAD4M7V1"/>
<feature type="region of interest" description="Disordered" evidence="1">
    <location>
        <begin position="54"/>
        <end position="73"/>
    </location>
</feature>